<dbReference type="SUPFAM" id="SSF53383">
    <property type="entry name" value="PLP-dependent transferases"/>
    <property type="match status" value="1"/>
</dbReference>
<dbReference type="AlphaFoldDB" id="A0A6V8NQ57"/>
<dbReference type="Pfam" id="PF00155">
    <property type="entry name" value="Aminotran_1_2"/>
    <property type="match status" value="1"/>
</dbReference>
<proteinExistence type="predicted"/>
<keyword evidence="3" id="KW-0663">Pyridoxal phosphate</keyword>
<dbReference type="PANTHER" id="PTHR43643">
    <property type="entry name" value="HISTIDINOL-PHOSPHATE AMINOTRANSFERASE 2"/>
    <property type="match status" value="1"/>
</dbReference>
<dbReference type="GO" id="GO:0008483">
    <property type="term" value="F:transaminase activity"/>
    <property type="evidence" value="ECO:0007669"/>
    <property type="project" value="UniProtKB-KW"/>
</dbReference>
<dbReference type="PANTHER" id="PTHR43643:SF3">
    <property type="entry name" value="HISTIDINOL-PHOSPHATE AMINOTRANSFERASE"/>
    <property type="match status" value="1"/>
</dbReference>
<dbReference type="EMBL" id="BLRV01000268">
    <property type="protein sequence ID" value="GFP22217.1"/>
    <property type="molecule type" value="Genomic_DNA"/>
</dbReference>
<evidence type="ECO:0000259" key="4">
    <source>
        <dbReference type="Pfam" id="PF00155"/>
    </source>
</evidence>
<dbReference type="CDD" id="cd00609">
    <property type="entry name" value="AAT_like"/>
    <property type="match status" value="1"/>
</dbReference>
<evidence type="ECO:0000256" key="1">
    <source>
        <dbReference type="ARBA" id="ARBA00022576"/>
    </source>
</evidence>
<dbReference type="Proteomes" id="UP000580051">
    <property type="component" value="Unassembled WGS sequence"/>
</dbReference>
<dbReference type="GO" id="GO:0030170">
    <property type="term" value="F:pyridoxal phosphate binding"/>
    <property type="evidence" value="ECO:0007669"/>
    <property type="project" value="InterPro"/>
</dbReference>
<evidence type="ECO:0000256" key="2">
    <source>
        <dbReference type="ARBA" id="ARBA00022679"/>
    </source>
</evidence>
<organism evidence="5 6">
    <name type="scientific">Candidatus Hakubella thermalkaliphila</name>
    <dbReference type="NCBI Taxonomy" id="2754717"/>
    <lineage>
        <taxon>Bacteria</taxon>
        <taxon>Bacillati</taxon>
        <taxon>Actinomycetota</taxon>
        <taxon>Actinomycetota incertae sedis</taxon>
        <taxon>Candidatus Hakubellales</taxon>
        <taxon>Candidatus Hakubellaceae</taxon>
        <taxon>Candidatus Hakubella</taxon>
    </lineage>
</organism>
<gene>
    <name evidence="5" type="ORF">HKBW3S06_01444</name>
</gene>
<comment type="caution">
    <text evidence="5">The sequence shown here is derived from an EMBL/GenBank/DDBJ whole genome shotgun (WGS) entry which is preliminary data.</text>
</comment>
<evidence type="ECO:0000313" key="6">
    <source>
        <dbReference type="Proteomes" id="UP000580051"/>
    </source>
</evidence>
<keyword evidence="2 5" id="KW-0808">Transferase</keyword>
<protein>
    <submittedName>
        <fullName evidence="5">Histidinol-phosphate aminotransferase</fullName>
    </submittedName>
</protein>
<dbReference type="Gene3D" id="3.40.640.10">
    <property type="entry name" value="Type I PLP-dependent aspartate aminotransferase-like (Major domain)"/>
    <property type="match status" value="1"/>
</dbReference>
<dbReference type="InterPro" id="IPR015421">
    <property type="entry name" value="PyrdxlP-dep_Trfase_major"/>
</dbReference>
<accession>A0A6V8NQ57</accession>
<reference evidence="5 6" key="1">
    <citation type="journal article" date="2020" name="Front. Microbiol.">
        <title>Single-cell genomics of novel Actinobacteria with the Wood-Ljungdahl pathway discovered in a serpentinizing system.</title>
        <authorList>
            <person name="Merino N."/>
            <person name="Kawai M."/>
            <person name="Boyd E.S."/>
            <person name="Colman D.R."/>
            <person name="McGlynn S.E."/>
            <person name="Nealson K.H."/>
            <person name="Kurokawa K."/>
            <person name="Hongoh Y."/>
        </authorList>
    </citation>
    <scope>NUCLEOTIDE SEQUENCE [LARGE SCALE GENOMIC DNA]</scope>
    <source>
        <strain evidence="5 6">S06</strain>
    </source>
</reference>
<evidence type="ECO:0000313" key="5">
    <source>
        <dbReference type="EMBL" id="GFP22217.1"/>
    </source>
</evidence>
<sequence>MHRASCIRVSPDEIILGNGSNELIDIAVRTFLAPGDDAVMAHPSFAIYSMAVQAAGGKAIQVPLRDYKHDLDAMLNAVTPKTKLLFIANPNNPTGTMNTKEEFDRLMRKIRDGILVVVDEAYYEYVTGTEYADSFKHFRGKKDILILRTFSKIYGLAGLRIGYGIAQQEIITEMKKVRAPFNINSVAQKAAIEALKDTVHLKKSRELNNRGKTY</sequence>
<dbReference type="InterPro" id="IPR050106">
    <property type="entry name" value="HistidinolP_aminotransfase"/>
</dbReference>
<keyword evidence="1 5" id="KW-0032">Aminotransferase</keyword>
<dbReference type="InterPro" id="IPR004839">
    <property type="entry name" value="Aminotransferase_I/II_large"/>
</dbReference>
<feature type="non-terminal residue" evidence="5">
    <location>
        <position position="214"/>
    </location>
</feature>
<dbReference type="InterPro" id="IPR015424">
    <property type="entry name" value="PyrdxlP-dep_Trfase"/>
</dbReference>
<evidence type="ECO:0000256" key="3">
    <source>
        <dbReference type="ARBA" id="ARBA00022898"/>
    </source>
</evidence>
<feature type="domain" description="Aminotransferase class I/classII large" evidence="4">
    <location>
        <begin position="7"/>
        <end position="205"/>
    </location>
</feature>
<name>A0A6V8NQ57_9ACTN</name>